<proteinExistence type="predicted"/>
<feature type="compositionally biased region" description="Basic residues" evidence="1">
    <location>
        <begin position="1"/>
        <end position="14"/>
    </location>
</feature>
<feature type="region of interest" description="Disordered" evidence="1">
    <location>
        <begin position="1"/>
        <end position="38"/>
    </location>
</feature>
<comment type="caution">
    <text evidence="2">The sequence shown here is derived from an EMBL/GenBank/DDBJ whole genome shotgun (WGS) entry which is preliminary data.</text>
</comment>
<accession>A0A2G5THG6</accession>
<dbReference type="AlphaFoldDB" id="A0A2G5THG6"/>
<name>A0A2G5THG6_9PELO</name>
<keyword evidence="3" id="KW-1185">Reference proteome</keyword>
<reference evidence="3" key="1">
    <citation type="submission" date="2017-10" db="EMBL/GenBank/DDBJ databases">
        <title>Rapid genome shrinkage in a self-fertile nematode reveals novel sperm competition proteins.</title>
        <authorList>
            <person name="Yin D."/>
            <person name="Schwarz E.M."/>
            <person name="Thomas C.G."/>
            <person name="Felde R.L."/>
            <person name="Korf I.F."/>
            <person name="Cutter A.D."/>
            <person name="Schartner C.M."/>
            <person name="Ralston E.J."/>
            <person name="Meyer B.J."/>
            <person name="Haag E.S."/>
        </authorList>
    </citation>
    <scope>NUCLEOTIDE SEQUENCE [LARGE SCALE GENOMIC DNA]</scope>
    <source>
        <strain evidence="3">JU1422</strain>
    </source>
</reference>
<gene>
    <name evidence="2" type="primary">Cnig_chr_V.g19225</name>
    <name evidence="2" type="ORF">B9Z55_019225</name>
</gene>
<protein>
    <submittedName>
        <fullName evidence="2">Uncharacterized protein</fullName>
    </submittedName>
</protein>
<evidence type="ECO:0000256" key="1">
    <source>
        <dbReference type="SAM" id="MobiDB-lite"/>
    </source>
</evidence>
<sequence length="90" mass="10440">MWHNQKKKQKKVKTTRGFEPTPCAYWRHTHPRHHPADISTMSKRRLDSRTSLNFSCGISVMECVVKHANQRNSVLKLRTEITRLKLAGGS</sequence>
<evidence type="ECO:0000313" key="2">
    <source>
        <dbReference type="EMBL" id="PIC26742.1"/>
    </source>
</evidence>
<dbReference type="EMBL" id="PDUG01000005">
    <property type="protein sequence ID" value="PIC26742.1"/>
    <property type="molecule type" value="Genomic_DNA"/>
</dbReference>
<evidence type="ECO:0000313" key="3">
    <source>
        <dbReference type="Proteomes" id="UP000230233"/>
    </source>
</evidence>
<organism evidence="2 3">
    <name type="scientific">Caenorhabditis nigoni</name>
    <dbReference type="NCBI Taxonomy" id="1611254"/>
    <lineage>
        <taxon>Eukaryota</taxon>
        <taxon>Metazoa</taxon>
        <taxon>Ecdysozoa</taxon>
        <taxon>Nematoda</taxon>
        <taxon>Chromadorea</taxon>
        <taxon>Rhabditida</taxon>
        <taxon>Rhabditina</taxon>
        <taxon>Rhabditomorpha</taxon>
        <taxon>Rhabditoidea</taxon>
        <taxon>Rhabditidae</taxon>
        <taxon>Peloderinae</taxon>
        <taxon>Caenorhabditis</taxon>
    </lineage>
</organism>
<dbReference type="Proteomes" id="UP000230233">
    <property type="component" value="Chromosome V"/>
</dbReference>